<sequence length="583" mass="63116">MPPTESNPQPATGTPAVLERNVLALQRRAPALLARLDLPAREDHLRAEPGGVGIDWRGTWQRLDLEAAAADGATLDLAARSGSRAEGSLLLFGVGLGETLARALAGPATRILAWDRDPRLLRLLIERLDLAEAIDGGRLELLLGTDLLAWTGQQIPAQVRAHPILGSMWARERRLVERGAVGRPIALGEGRLFVDQVGECLERLGFWPWTVDIQGLAVEEIEHQVDALDPVALVTVNHTHGVAEFCSARGLPALTWEIDPSTDSLARLERPCPTSHVFTYRRAHVDAFRAAGFEHVTYQPLAADTLARRPAQLAGAEAEHYRAPVAFVGASMVERGRRAQDQFLELYGAWARDEGATDASGRAALEQALADQRGDFSRYRLATLLRPTFGKFLDDCAAEAEAGHSTLRPESLAAEAAAAEKRLSWVGSLASFDVQVWGDEGWKALEPHGVRYRGGAGHALELNRVYSGASINVDIGRLYQADIVTMRVFDVLACGGFALVEASEALAECFAVGEELAVYRDLAELRAKIAHYLEHPDQARAMAERGRAAVLERHDMTARLASMLRSAGVDRGTGATDPEPAGA</sequence>
<accession>A0A518BHZ1</accession>
<dbReference type="AlphaFoldDB" id="A0A518BHZ1"/>
<keyword evidence="3" id="KW-1185">Reference proteome</keyword>
<dbReference type="Pfam" id="PF13524">
    <property type="entry name" value="Glyco_trans_1_2"/>
    <property type="match status" value="1"/>
</dbReference>
<evidence type="ECO:0000313" key="3">
    <source>
        <dbReference type="Proteomes" id="UP000316921"/>
    </source>
</evidence>
<dbReference type="InterPro" id="IPR055259">
    <property type="entry name" value="YkvP/CgeB_Glyco_trans-like"/>
</dbReference>
<reference evidence="2 3" key="1">
    <citation type="submission" date="2019-02" db="EMBL/GenBank/DDBJ databases">
        <title>Deep-cultivation of Planctomycetes and their phenomic and genomic characterization uncovers novel biology.</title>
        <authorList>
            <person name="Wiegand S."/>
            <person name="Jogler M."/>
            <person name="Boedeker C."/>
            <person name="Pinto D."/>
            <person name="Vollmers J."/>
            <person name="Rivas-Marin E."/>
            <person name="Kohn T."/>
            <person name="Peeters S.H."/>
            <person name="Heuer A."/>
            <person name="Rast P."/>
            <person name="Oberbeckmann S."/>
            <person name="Bunk B."/>
            <person name="Jeske O."/>
            <person name="Meyerdierks A."/>
            <person name="Storesund J.E."/>
            <person name="Kallscheuer N."/>
            <person name="Luecker S."/>
            <person name="Lage O.M."/>
            <person name="Pohl T."/>
            <person name="Merkel B.J."/>
            <person name="Hornburger P."/>
            <person name="Mueller R.-W."/>
            <person name="Bruemmer F."/>
            <person name="Labrenz M."/>
            <person name="Spormann A.M."/>
            <person name="Op den Camp H."/>
            <person name="Overmann J."/>
            <person name="Amann R."/>
            <person name="Jetten M.S.M."/>
            <person name="Mascher T."/>
            <person name="Medema M.H."/>
            <person name="Devos D.P."/>
            <person name="Kaster A.-K."/>
            <person name="Ovreas L."/>
            <person name="Rohde M."/>
            <person name="Galperin M.Y."/>
            <person name="Jogler C."/>
        </authorList>
    </citation>
    <scope>NUCLEOTIDE SEQUENCE [LARGE SCALE GENOMIC DNA]</scope>
    <source>
        <strain evidence="2 3">Pla133</strain>
    </source>
</reference>
<dbReference type="Proteomes" id="UP000316921">
    <property type="component" value="Chromosome"/>
</dbReference>
<name>A0A518BHZ1_9BACT</name>
<dbReference type="RefSeq" id="WP_145064415.1">
    <property type="nucleotide sequence ID" value="NZ_CP036287.1"/>
</dbReference>
<dbReference type="KEGG" id="pbap:Pla133_16680"/>
<organism evidence="2 3">
    <name type="scientific">Engelhardtia mirabilis</name>
    <dbReference type="NCBI Taxonomy" id="2528011"/>
    <lineage>
        <taxon>Bacteria</taxon>
        <taxon>Pseudomonadati</taxon>
        <taxon>Planctomycetota</taxon>
        <taxon>Planctomycetia</taxon>
        <taxon>Planctomycetia incertae sedis</taxon>
        <taxon>Engelhardtia</taxon>
    </lineage>
</organism>
<proteinExistence type="predicted"/>
<feature type="domain" description="Spore protein YkvP/CgeB glycosyl transferase-like" evidence="1">
    <location>
        <begin position="430"/>
        <end position="564"/>
    </location>
</feature>
<protein>
    <submittedName>
        <fullName evidence="2">Spore protein YkvP</fullName>
    </submittedName>
</protein>
<dbReference type="EMBL" id="CP036287">
    <property type="protein sequence ID" value="QDU66592.1"/>
    <property type="molecule type" value="Genomic_DNA"/>
</dbReference>
<evidence type="ECO:0000259" key="1">
    <source>
        <dbReference type="Pfam" id="PF13524"/>
    </source>
</evidence>
<evidence type="ECO:0000313" key="2">
    <source>
        <dbReference type="EMBL" id="QDU66592.1"/>
    </source>
</evidence>
<gene>
    <name evidence="2" type="primary">ykvP</name>
    <name evidence="2" type="ORF">Pla133_16680</name>
</gene>